<dbReference type="Proteomes" id="UP001165960">
    <property type="component" value="Unassembled WGS sequence"/>
</dbReference>
<name>A0ACC2RXH7_9FUNG</name>
<comment type="caution">
    <text evidence="1">The sequence shown here is derived from an EMBL/GenBank/DDBJ whole genome shotgun (WGS) entry which is preliminary data.</text>
</comment>
<reference evidence="1" key="1">
    <citation type="submission" date="2022-04" db="EMBL/GenBank/DDBJ databases">
        <title>Genome of the entomopathogenic fungus Entomophthora muscae.</title>
        <authorList>
            <person name="Elya C."/>
            <person name="Lovett B.R."/>
            <person name="Lee E."/>
            <person name="Macias A.M."/>
            <person name="Hajek A.E."/>
            <person name="De Bivort B.L."/>
            <person name="Kasson M.T."/>
            <person name="De Fine Licht H.H."/>
            <person name="Stajich J.E."/>
        </authorList>
    </citation>
    <scope>NUCLEOTIDE SEQUENCE</scope>
    <source>
        <strain evidence="1">Berkeley</strain>
    </source>
</reference>
<proteinExistence type="predicted"/>
<evidence type="ECO:0000313" key="1">
    <source>
        <dbReference type="EMBL" id="KAJ9054780.1"/>
    </source>
</evidence>
<gene>
    <name evidence="1" type="ORF">DSO57_1010655</name>
</gene>
<sequence>MSSADDFDLSEVERPVKKRLLRPKKCVSYGDKTVPKSSKVTKKPLKSGKSKSLKHSKLTKKKSHKVGVDKGYDPRAVLRLSVQFMDLYRREDPTKMIDRISSVEFLTPTKDVMHDQGAVMSVKISPDGKLLASFCKVGHVKLWDLETFELLATLRDRSELDIDEFYVGVFSPNQKYIVTGGKRKDRRHWSINDNDNRILPCTIKVFDTLTGKVTARLEAHSEEVLGIKGAYFRGVHYYLSSGQDGCIWKWRLSEDHTQIISRSKIADSSSIVFNVSFLPNVGNKYFIAACDKNLKIYDFETEKLVQTFETNYTAYCDNVKFVSPHSDIREEWDSIDEPSEDVDFEYLVSRGIEELDEDGMMKSKNNNVITLHRLIYPGRVGGRFKLFEIKQFWDHKYYANSWCMNITCNMRYLVAPTSMGSLFFFCLRSGQVFSTYKEHQDVEIRDVLFHPSKELMFSCGDDGKITVYTIERPDNSASDVQSEYESRIEDSNPDSNPDSNSHSDSNADSEADSNADSEADSEADSDPDEHLDLSS</sequence>
<protein>
    <submittedName>
        <fullName evidence="1">Uncharacterized protein</fullName>
    </submittedName>
</protein>
<dbReference type="EMBL" id="QTSX02006425">
    <property type="protein sequence ID" value="KAJ9054780.1"/>
    <property type="molecule type" value="Genomic_DNA"/>
</dbReference>
<organism evidence="1 2">
    <name type="scientific">Entomophthora muscae</name>
    <dbReference type="NCBI Taxonomy" id="34485"/>
    <lineage>
        <taxon>Eukaryota</taxon>
        <taxon>Fungi</taxon>
        <taxon>Fungi incertae sedis</taxon>
        <taxon>Zoopagomycota</taxon>
        <taxon>Entomophthoromycotina</taxon>
        <taxon>Entomophthoromycetes</taxon>
        <taxon>Entomophthorales</taxon>
        <taxon>Entomophthoraceae</taxon>
        <taxon>Entomophthora</taxon>
    </lineage>
</organism>
<evidence type="ECO:0000313" key="2">
    <source>
        <dbReference type="Proteomes" id="UP001165960"/>
    </source>
</evidence>
<keyword evidence="2" id="KW-1185">Reference proteome</keyword>
<accession>A0ACC2RXH7</accession>